<protein>
    <submittedName>
        <fullName evidence="1">Uncharacterized protein</fullName>
    </submittedName>
</protein>
<gene>
    <name evidence="1" type="ORF">C7S18_23990</name>
</gene>
<organism evidence="1 2">
    <name type="scientific">Ahniella affigens</name>
    <dbReference type="NCBI Taxonomy" id="2021234"/>
    <lineage>
        <taxon>Bacteria</taxon>
        <taxon>Pseudomonadati</taxon>
        <taxon>Pseudomonadota</taxon>
        <taxon>Gammaproteobacteria</taxon>
        <taxon>Lysobacterales</taxon>
        <taxon>Rhodanobacteraceae</taxon>
        <taxon>Ahniella</taxon>
    </lineage>
</organism>
<dbReference type="Proteomes" id="UP000241074">
    <property type="component" value="Plasmid unnamed"/>
</dbReference>
<dbReference type="AlphaFoldDB" id="A0A2P1PZU2"/>
<dbReference type="EMBL" id="CP027861">
    <property type="protein sequence ID" value="AVQ00363.1"/>
    <property type="molecule type" value="Genomic_DNA"/>
</dbReference>
<keyword evidence="2" id="KW-1185">Reference proteome</keyword>
<geneLocation type="plasmid" evidence="1">
    <name>unnamed</name>
</geneLocation>
<sequence>MADRASLKLQEKKGYRQVEVATVVPPKGERTNDSRNRLKMPLTMVSKRPLEIAQALAVLLGFIGSTDDPAVLQLSNPNLRCSLELGKTGTIDVSELPANLRVFVSAVAITSGVELLNSKGETVQASSVFRESLARLPAEIQQAVESMDVIVSVSRLASRSGVQTLGF</sequence>
<evidence type="ECO:0000313" key="2">
    <source>
        <dbReference type="Proteomes" id="UP000241074"/>
    </source>
</evidence>
<keyword evidence="1" id="KW-0614">Plasmid</keyword>
<evidence type="ECO:0000313" key="1">
    <source>
        <dbReference type="EMBL" id="AVQ00363.1"/>
    </source>
</evidence>
<reference evidence="1 2" key="2">
    <citation type="submission" date="2018-03" db="EMBL/GenBank/DDBJ databases">
        <authorList>
            <person name="Keele B.F."/>
        </authorList>
    </citation>
    <scope>NUCLEOTIDE SEQUENCE [LARGE SCALE GENOMIC DNA]</scope>
    <source>
        <strain evidence="1 2">D13</strain>
        <plasmid evidence="2">Plasmid unnamed</plasmid>
    </source>
</reference>
<accession>A0A2P1PZU2</accession>
<dbReference type="KEGG" id="xba:C7S18_23990"/>
<name>A0A2P1PZU2_9GAMM</name>
<reference evidence="1 2" key="1">
    <citation type="submission" date="2018-03" db="EMBL/GenBank/DDBJ databases">
        <title>Ahniella affigens gen. nov., sp. nov., a gammaproteobacterium isolated from sandy soil near a stream.</title>
        <authorList>
            <person name="Ko Y."/>
            <person name="Kim J.-H."/>
        </authorList>
    </citation>
    <scope>NUCLEOTIDE SEQUENCE [LARGE SCALE GENOMIC DNA]</scope>
    <source>
        <strain evidence="1 2">D13</strain>
        <plasmid evidence="2">Plasmid unnamed</plasmid>
    </source>
</reference>
<proteinExistence type="predicted"/>